<dbReference type="RefSeq" id="WP_344804289.1">
    <property type="nucleotide sequence ID" value="NZ_BAABBO010000007.1"/>
</dbReference>
<dbReference type="InterPro" id="IPR006127">
    <property type="entry name" value="ZnuA-like"/>
</dbReference>
<evidence type="ECO:0000256" key="4">
    <source>
        <dbReference type="ARBA" id="ARBA00022729"/>
    </source>
</evidence>
<accession>A0ABP7NVD1</accession>
<organism evidence="6 7">
    <name type="scientific">Allohahella marinimesophila</name>
    <dbReference type="NCBI Taxonomy" id="1054972"/>
    <lineage>
        <taxon>Bacteria</taxon>
        <taxon>Pseudomonadati</taxon>
        <taxon>Pseudomonadota</taxon>
        <taxon>Gammaproteobacteria</taxon>
        <taxon>Oceanospirillales</taxon>
        <taxon>Hahellaceae</taxon>
        <taxon>Allohahella</taxon>
    </lineage>
</organism>
<proteinExistence type="inferred from homology"/>
<evidence type="ECO:0000256" key="5">
    <source>
        <dbReference type="ARBA" id="ARBA00022906"/>
    </source>
</evidence>
<dbReference type="PANTHER" id="PTHR42953:SF3">
    <property type="entry name" value="HIGH-AFFINITY ZINC UPTAKE SYSTEM PROTEIN ZNUA"/>
    <property type="match status" value="1"/>
</dbReference>
<evidence type="ECO:0000313" key="7">
    <source>
        <dbReference type="Proteomes" id="UP001501337"/>
    </source>
</evidence>
<gene>
    <name evidence="6" type="primary">znuA</name>
    <name evidence="6" type="ORF">GCM10022278_11830</name>
</gene>
<keyword evidence="7" id="KW-1185">Reference proteome</keyword>
<sequence length="341" mass="36629">MLLTGCSNDESSPAESTGSATDDKVVIITSLKPFALMIDEAYGDFVESSYLVPPEQSPHHVTLRPSAVNRLRSADLLIWAGPELESFLPGLLSRFGFEHVDAASNTSSTERRLQLAALEVLPAALLVEYGKSGLSDDQQTELPPGAHAHALGSVDPHFWLSLAAVEALLVRIEQIIVRLHLGDVSGRSAQGETLQKQLSGSRQAFMDRLKRSFPASGSAIVDSFPLVYSYHPAFNYLLRELGIPDEGYLTRNPESGVPPSAIAAFLETAAENEICMLAEPQYTLPVERLMAKLAGGAKKASRTVVADPLGVEADSFSDLYAGVRKALRACLGAQARPESDS</sequence>
<evidence type="ECO:0000256" key="1">
    <source>
        <dbReference type="ARBA" id="ARBA00011028"/>
    </source>
</evidence>
<dbReference type="InterPro" id="IPR050492">
    <property type="entry name" value="Bact_metal-bind_prot9"/>
</dbReference>
<keyword evidence="5" id="KW-0406">Ion transport</keyword>
<dbReference type="Proteomes" id="UP001501337">
    <property type="component" value="Unassembled WGS sequence"/>
</dbReference>
<comment type="caution">
    <text evidence="6">The sequence shown here is derived from an EMBL/GenBank/DDBJ whole genome shotgun (WGS) entry which is preliminary data.</text>
</comment>
<protein>
    <recommendedName>
        <fullName evidence="2">High-affinity zinc uptake system protein ZnuA</fullName>
    </recommendedName>
</protein>
<name>A0ABP7NVD1_9GAMM</name>
<keyword evidence="5" id="KW-0864">Zinc transport</keyword>
<dbReference type="Pfam" id="PF01297">
    <property type="entry name" value="ZnuA"/>
    <property type="match status" value="1"/>
</dbReference>
<evidence type="ECO:0000256" key="2">
    <source>
        <dbReference type="ARBA" id="ARBA00015915"/>
    </source>
</evidence>
<dbReference type="PANTHER" id="PTHR42953">
    <property type="entry name" value="HIGH-AFFINITY ZINC UPTAKE SYSTEM PROTEIN ZNUA-RELATED"/>
    <property type="match status" value="1"/>
</dbReference>
<keyword evidence="5" id="KW-0862">Zinc</keyword>
<evidence type="ECO:0000313" key="6">
    <source>
        <dbReference type="EMBL" id="GAA3954846.1"/>
    </source>
</evidence>
<keyword evidence="3" id="KW-0813">Transport</keyword>
<comment type="similarity">
    <text evidence="1">Belongs to the bacterial solute-binding protein 9 family.</text>
</comment>
<dbReference type="EMBL" id="BAABBO010000007">
    <property type="protein sequence ID" value="GAA3954846.1"/>
    <property type="molecule type" value="Genomic_DNA"/>
</dbReference>
<dbReference type="Gene3D" id="3.40.50.1980">
    <property type="entry name" value="Nitrogenase molybdenum iron protein domain"/>
    <property type="match status" value="2"/>
</dbReference>
<reference evidence="7" key="1">
    <citation type="journal article" date="2019" name="Int. J. Syst. Evol. Microbiol.">
        <title>The Global Catalogue of Microorganisms (GCM) 10K type strain sequencing project: providing services to taxonomists for standard genome sequencing and annotation.</title>
        <authorList>
            <consortium name="The Broad Institute Genomics Platform"/>
            <consortium name="The Broad Institute Genome Sequencing Center for Infectious Disease"/>
            <person name="Wu L."/>
            <person name="Ma J."/>
        </authorList>
    </citation>
    <scope>NUCLEOTIDE SEQUENCE [LARGE SCALE GENOMIC DNA]</scope>
    <source>
        <strain evidence="7">JCM 17555</strain>
    </source>
</reference>
<keyword evidence="4" id="KW-0732">Signal</keyword>
<dbReference type="SUPFAM" id="SSF53807">
    <property type="entry name" value="Helical backbone' metal receptor"/>
    <property type="match status" value="1"/>
</dbReference>
<evidence type="ECO:0000256" key="3">
    <source>
        <dbReference type="ARBA" id="ARBA00022448"/>
    </source>
</evidence>